<comment type="caution">
    <text evidence="2">The sequence shown here is derived from an EMBL/GenBank/DDBJ whole genome shotgun (WGS) entry which is preliminary data.</text>
</comment>
<protein>
    <submittedName>
        <fullName evidence="2">Aldo/keto reductase</fullName>
    </submittedName>
</protein>
<dbReference type="AlphaFoldDB" id="A0A921KLR6"/>
<feature type="domain" description="NADP-dependent oxidoreductase" evidence="1">
    <location>
        <begin position="11"/>
        <end position="117"/>
    </location>
</feature>
<sequence length="158" mass="17568">MGEQVAQETPKLGFGLMRLPRRGLGIDVAQVSRMVDLFLEAGFTYFDTAHVYAGSEDAIRKALVERRPRESYTLATKLYAAMSPSAKSAKRQFETSLERTRAGYFDYRLLHSAGYEADAVAYGATTLRGFIGSRAPDLVSAERAEGDGLHVVWRRRAE</sequence>
<evidence type="ECO:0000313" key="3">
    <source>
        <dbReference type="Proteomes" id="UP000697330"/>
    </source>
</evidence>
<dbReference type="PANTHER" id="PTHR43312:SF1">
    <property type="entry name" value="NADP-DEPENDENT OXIDOREDUCTASE DOMAIN-CONTAINING PROTEIN"/>
    <property type="match status" value="1"/>
</dbReference>
<dbReference type="SUPFAM" id="SSF51430">
    <property type="entry name" value="NAD(P)-linked oxidoreductase"/>
    <property type="match status" value="1"/>
</dbReference>
<name>A0A921KLR6_9ACTN</name>
<dbReference type="EMBL" id="DYWQ01000118">
    <property type="protein sequence ID" value="HJF45670.1"/>
    <property type="molecule type" value="Genomic_DNA"/>
</dbReference>
<dbReference type="InterPro" id="IPR053135">
    <property type="entry name" value="AKR2_Oxidoreductase"/>
</dbReference>
<reference evidence="2" key="1">
    <citation type="journal article" date="2021" name="PeerJ">
        <title>Extensive microbial diversity within the chicken gut microbiome revealed by metagenomics and culture.</title>
        <authorList>
            <person name="Gilroy R."/>
            <person name="Ravi A."/>
            <person name="Getino M."/>
            <person name="Pursley I."/>
            <person name="Horton D.L."/>
            <person name="Alikhan N.F."/>
            <person name="Baker D."/>
            <person name="Gharbi K."/>
            <person name="Hall N."/>
            <person name="Watson M."/>
            <person name="Adriaenssens E.M."/>
            <person name="Foster-Nyarko E."/>
            <person name="Jarju S."/>
            <person name="Secka A."/>
            <person name="Antonio M."/>
            <person name="Oren A."/>
            <person name="Chaudhuri R.R."/>
            <person name="La Ragione R."/>
            <person name="Hildebrand F."/>
            <person name="Pallen M.J."/>
        </authorList>
    </citation>
    <scope>NUCLEOTIDE SEQUENCE</scope>
    <source>
        <strain evidence="2">CHK124-7917</strain>
    </source>
</reference>
<dbReference type="InterPro" id="IPR036812">
    <property type="entry name" value="NAD(P)_OxRdtase_dom_sf"/>
</dbReference>
<proteinExistence type="predicted"/>
<dbReference type="Gene3D" id="3.20.20.100">
    <property type="entry name" value="NADP-dependent oxidoreductase domain"/>
    <property type="match status" value="1"/>
</dbReference>
<dbReference type="PANTHER" id="PTHR43312">
    <property type="entry name" value="D-THREO-ALDOSE 1-DEHYDROGENASE"/>
    <property type="match status" value="1"/>
</dbReference>
<evidence type="ECO:0000313" key="2">
    <source>
        <dbReference type="EMBL" id="HJF45670.1"/>
    </source>
</evidence>
<gene>
    <name evidence="2" type="ORF">K8U72_07840</name>
</gene>
<organism evidence="2 3">
    <name type="scientific">Thermophilibacter provencensis</name>
    <dbReference type="NCBI Taxonomy" id="1852386"/>
    <lineage>
        <taxon>Bacteria</taxon>
        <taxon>Bacillati</taxon>
        <taxon>Actinomycetota</taxon>
        <taxon>Coriobacteriia</taxon>
        <taxon>Coriobacteriales</taxon>
        <taxon>Atopobiaceae</taxon>
        <taxon>Thermophilibacter</taxon>
    </lineage>
</organism>
<dbReference type="Pfam" id="PF00248">
    <property type="entry name" value="Aldo_ket_red"/>
    <property type="match status" value="1"/>
</dbReference>
<dbReference type="InterPro" id="IPR023210">
    <property type="entry name" value="NADP_OxRdtase_dom"/>
</dbReference>
<dbReference type="Proteomes" id="UP000697330">
    <property type="component" value="Unassembled WGS sequence"/>
</dbReference>
<accession>A0A921KLR6</accession>
<dbReference type="RefSeq" id="WP_274959388.1">
    <property type="nucleotide sequence ID" value="NZ_DYWQ01000118.1"/>
</dbReference>
<reference evidence="2" key="2">
    <citation type="submission" date="2021-09" db="EMBL/GenBank/DDBJ databases">
        <authorList>
            <person name="Gilroy R."/>
        </authorList>
    </citation>
    <scope>NUCLEOTIDE SEQUENCE</scope>
    <source>
        <strain evidence="2">CHK124-7917</strain>
    </source>
</reference>
<evidence type="ECO:0000259" key="1">
    <source>
        <dbReference type="Pfam" id="PF00248"/>
    </source>
</evidence>